<dbReference type="InterPro" id="IPR016616">
    <property type="entry name" value="Bardet-Biedl_syndrome_2_prot"/>
</dbReference>
<sequence length="54" mass="5843">VGKFNTYDKIIFCGGNCAVWGLDIEGKDAFWTVTGDNVLSLCLSDVDNDGNNEV</sequence>
<gene>
    <name evidence="1" type="ORF">NOO_LOCUS13606</name>
</gene>
<dbReference type="PANTHER" id="PTHR32465:SF0">
    <property type="entry name" value="BARDET-BIEDL SYNDROME 2 PROTEIN"/>
    <property type="match status" value="1"/>
</dbReference>
<dbReference type="STRING" id="42157.A0A182EZJ7"/>
<keyword evidence="2" id="KW-1185">Reference proteome</keyword>
<dbReference type="AlphaFoldDB" id="A0A182EZJ7"/>
<dbReference type="GO" id="GO:0034464">
    <property type="term" value="C:BBSome"/>
    <property type="evidence" value="ECO:0007669"/>
    <property type="project" value="InterPro"/>
</dbReference>
<dbReference type="GO" id="GO:1905515">
    <property type="term" value="P:non-motile cilium assembly"/>
    <property type="evidence" value="ECO:0007669"/>
    <property type="project" value="InterPro"/>
</dbReference>
<evidence type="ECO:0000313" key="2">
    <source>
        <dbReference type="Proteomes" id="UP000271087"/>
    </source>
</evidence>
<evidence type="ECO:0000313" key="1">
    <source>
        <dbReference type="EMBL" id="VDN03596.1"/>
    </source>
</evidence>
<dbReference type="GO" id="GO:0036064">
    <property type="term" value="C:ciliary basal body"/>
    <property type="evidence" value="ECO:0007669"/>
    <property type="project" value="TreeGrafter"/>
</dbReference>
<dbReference type="EMBL" id="UYRW01016802">
    <property type="protein sequence ID" value="VDN03596.1"/>
    <property type="molecule type" value="Genomic_DNA"/>
</dbReference>
<dbReference type="PANTHER" id="PTHR32465">
    <property type="entry name" value="BARDET-BIEDL SYNDROME 2 PROTEIN"/>
    <property type="match status" value="1"/>
</dbReference>
<evidence type="ECO:0000313" key="3">
    <source>
        <dbReference type="WBParaSite" id="nOo.2.0.1.t13606-RA"/>
    </source>
</evidence>
<accession>A0A182EZJ7</accession>
<protein>
    <submittedName>
        <fullName evidence="3">VCBS repeat-containing protein</fullName>
    </submittedName>
</protein>
<dbReference type="OrthoDB" id="2120021at2759"/>
<dbReference type="GO" id="GO:0031514">
    <property type="term" value="C:motile cilium"/>
    <property type="evidence" value="ECO:0007669"/>
    <property type="project" value="TreeGrafter"/>
</dbReference>
<reference evidence="3" key="1">
    <citation type="submission" date="2016-06" db="UniProtKB">
        <authorList>
            <consortium name="WormBaseParasite"/>
        </authorList>
    </citation>
    <scope>IDENTIFICATION</scope>
</reference>
<dbReference type="WBParaSite" id="nOo.2.0.1.t13606-RA">
    <property type="protein sequence ID" value="nOo.2.0.1.t13606-RA"/>
    <property type="gene ID" value="nOo.2.0.1.g13606"/>
</dbReference>
<proteinExistence type="predicted"/>
<dbReference type="Proteomes" id="UP000271087">
    <property type="component" value="Unassembled WGS sequence"/>
</dbReference>
<reference evidence="1 2" key="2">
    <citation type="submission" date="2018-08" db="EMBL/GenBank/DDBJ databases">
        <authorList>
            <person name="Laetsch R D."/>
            <person name="Stevens L."/>
            <person name="Kumar S."/>
            <person name="Blaxter L. M."/>
        </authorList>
    </citation>
    <scope>NUCLEOTIDE SEQUENCE [LARGE SCALE GENOMIC DNA]</scope>
</reference>
<dbReference type="GO" id="GO:0016020">
    <property type="term" value="C:membrane"/>
    <property type="evidence" value="ECO:0007669"/>
    <property type="project" value="TreeGrafter"/>
</dbReference>
<organism evidence="3">
    <name type="scientific">Onchocerca ochengi</name>
    <name type="common">Filarial nematode worm</name>
    <dbReference type="NCBI Taxonomy" id="42157"/>
    <lineage>
        <taxon>Eukaryota</taxon>
        <taxon>Metazoa</taxon>
        <taxon>Ecdysozoa</taxon>
        <taxon>Nematoda</taxon>
        <taxon>Chromadorea</taxon>
        <taxon>Rhabditida</taxon>
        <taxon>Spirurina</taxon>
        <taxon>Spiruromorpha</taxon>
        <taxon>Filarioidea</taxon>
        <taxon>Onchocercidae</taxon>
        <taxon>Onchocerca</taxon>
    </lineage>
</organism>
<name>A0A182EZJ7_ONCOC</name>
<dbReference type="GO" id="GO:0043005">
    <property type="term" value="C:neuron projection"/>
    <property type="evidence" value="ECO:0007669"/>
    <property type="project" value="TreeGrafter"/>
</dbReference>